<sequence>MPFLLLPRDDLDTFLRFQLTALPGNGAFAQSAVVVIAPPSFSRWEKAARSEWMEGANCISVAANRAPADSPEIVVRDLAPSTREPSQLDQTDSKWKLRKRSALRCQRLMVEMGMPFGTAAAETSRAQRGSAIRRWDFEARAGVARQTRFGSVRCSAHCKASAALLALAQAGAATVDNLAAYWDRWRVSAWRPLKGPRHGAFVRQKGRSGPADVKRQARAHPLVGHGAQAQPRELWLFHGGFESQNKLGRAGGEVLGDAADRSEVQSLLKTQAAHQRTPYHPFCAQILQLMLKEGLIRGYTVEGNRITILLKHYQGAPVIRNVRVVSKPSRDIWLLPHELKFRTRNNTGLWIMQTPVGVVSHRECIEMGIGGKVIFAVNNGFQHWC</sequence>
<dbReference type="AlphaFoldDB" id="A0AA36J625"/>
<comment type="similarity">
    <text evidence="1">Belongs to the universal ribosomal protein uS8 family.</text>
</comment>
<dbReference type="EMBL" id="CAUJNA010003367">
    <property type="protein sequence ID" value="CAJ1400293.1"/>
    <property type="molecule type" value="Genomic_DNA"/>
</dbReference>
<accession>A0AA36J625</accession>
<protein>
    <recommendedName>
        <fullName evidence="6">Ribosomal protein S8</fullName>
    </recommendedName>
</protein>
<keyword evidence="2" id="KW-0689">Ribosomal protein</keyword>
<reference evidence="4" key="1">
    <citation type="submission" date="2023-08" db="EMBL/GenBank/DDBJ databases">
        <authorList>
            <person name="Chen Y."/>
            <person name="Shah S."/>
            <person name="Dougan E. K."/>
            <person name="Thang M."/>
            <person name="Chan C."/>
        </authorList>
    </citation>
    <scope>NUCLEOTIDE SEQUENCE</scope>
</reference>
<evidence type="ECO:0008006" key="6">
    <source>
        <dbReference type="Google" id="ProtNLM"/>
    </source>
</evidence>
<gene>
    <name evidence="4" type="ORF">EVOR1521_LOCUS23664</name>
</gene>
<comment type="caution">
    <text evidence="4">The sequence shown here is derived from an EMBL/GenBank/DDBJ whole genome shotgun (WGS) entry which is preliminary data.</text>
</comment>
<evidence type="ECO:0000256" key="3">
    <source>
        <dbReference type="ARBA" id="ARBA00023274"/>
    </source>
</evidence>
<dbReference type="GO" id="GO:0003735">
    <property type="term" value="F:structural constituent of ribosome"/>
    <property type="evidence" value="ECO:0007669"/>
    <property type="project" value="InterPro"/>
</dbReference>
<keyword evidence="5" id="KW-1185">Reference proteome</keyword>
<dbReference type="InterPro" id="IPR000630">
    <property type="entry name" value="Ribosomal_uS8"/>
</dbReference>
<dbReference type="Gene3D" id="3.30.1490.10">
    <property type="match status" value="1"/>
</dbReference>
<dbReference type="SUPFAM" id="SSF56047">
    <property type="entry name" value="Ribosomal protein S8"/>
    <property type="match status" value="1"/>
</dbReference>
<dbReference type="GO" id="GO:0005840">
    <property type="term" value="C:ribosome"/>
    <property type="evidence" value="ECO:0007669"/>
    <property type="project" value="UniProtKB-KW"/>
</dbReference>
<name>A0AA36J625_9DINO</name>
<evidence type="ECO:0000256" key="1">
    <source>
        <dbReference type="ARBA" id="ARBA00006471"/>
    </source>
</evidence>
<dbReference type="Pfam" id="PF00410">
    <property type="entry name" value="Ribosomal_S8"/>
    <property type="match status" value="1"/>
</dbReference>
<dbReference type="InterPro" id="IPR035987">
    <property type="entry name" value="Ribosomal_uS8_sf"/>
</dbReference>
<organism evidence="4 5">
    <name type="scientific">Effrenium voratum</name>
    <dbReference type="NCBI Taxonomy" id="2562239"/>
    <lineage>
        <taxon>Eukaryota</taxon>
        <taxon>Sar</taxon>
        <taxon>Alveolata</taxon>
        <taxon>Dinophyceae</taxon>
        <taxon>Suessiales</taxon>
        <taxon>Symbiodiniaceae</taxon>
        <taxon>Effrenium</taxon>
    </lineage>
</organism>
<dbReference type="GO" id="GO:1990904">
    <property type="term" value="C:ribonucleoprotein complex"/>
    <property type="evidence" value="ECO:0007669"/>
    <property type="project" value="UniProtKB-KW"/>
</dbReference>
<evidence type="ECO:0000256" key="2">
    <source>
        <dbReference type="ARBA" id="ARBA00022980"/>
    </source>
</evidence>
<dbReference type="Proteomes" id="UP001178507">
    <property type="component" value="Unassembled WGS sequence"/>
</dbReference>
<evidence type="ECO:0000313" key="4">
    <source>
        <dbReference type="EMBL" id="CAJ1400293.1"/>
    </source>
</evidence>
<keyword evidence="3" id="KW-0687">Ribonucleoprotein</keyword>
<proteinExistence type="inferred from homology"/>
<dbReference type="GO" id="GO:0006412">
    <property type="term" value="P:translation"/>
    <property type="evidence" value="ECO:0007669"/>
    <property type="project" value="InterPro"/>
</dbReference>
<evidence type="ECO:0000313" key="5">
    <source>
        <dbReference type="Proteomes" id="UP001178507"/>
    </source>
</evidence>